<dbReference type="PIRSF" id="PIRSF011911">
    <property type="entry name" value="A118_put_portal"/>
    <property type="match status" value="1"/>
</dbReference>
<accession>A0A5P8M7A1</accession>
<proteinExistence type="predicted"/>
<feature type="compositionally biased region" description="Acidic residues" evidence="1">
    <location>
        <begin position="512"/>
        <end position="532"/>
    </location>
</feature>
<organism evidence="2 3">
    <name type="scientific">Schleiferilactobacillus harbinensis</name>
    <dbReference type="NCBI Taxonomy" id="304207"/>
    <lineage>
        <taxon>Bacteria</taxon>
        <taxon>Bacillati</taxon>
        <taxon>Bacillota</taxon>
        <taxon>Bacilli</taxon>
        <taxon>Lactobacillales</taxon>
        <taxon>Lactobacillaceae</taxon>
        <taxon>Schleiferilactobacillus</taxon>
    </lineage>
</organism>
<feature type="region of interest" description="Disordered" evidence="1">
    <location>
        <begin position="508"/>
        <end position="532"/>
    </location>
</feature>
<dbReference type="EMBL" id="CP045143">
    <property type="protein sequence ID" value="QFR24095.1"/>
    <property type="molecule type" value="Genomic_DNA"/>
</dbReference>
<dbReference type="NCBIfam" id="TIGR01542">
    <property type="entry name" value="A118_put_portal"/>
    <property type="match status" value="1"/>
</dbReference>
<dbReference type="Proteomes" id="UP000326779">
    <property type="component" value="Chromosome"/>
</dbReference>
<dbReference type="AlphaFoldDB" id="A0A5P8M7A1"/>
<gene>
    <name evidence="2" type="ORF">D1010_12265</name>
</gene>
<name>A0A5P8M7A1_9LACO</name>
<dbReference type="Pfam" id="PF05133">
    <property type="entry name" value="SPP1_portal"/>
    <property type="match status" value="1"/>
</dbReference>
<sequence length="532" mass="59894">MWTRWTVSTMWHDFWQKIKGVMARMGWIQDVAQATSNIIVDQESYDRVAEWDAVYQGEAPWSRIHWQDIAGVQHNRRLMSLNMGQMAAKKMASLAFNQKAQVLATPTGYEPADGKTSPKDYDNDANKFIHQVLQDNHFYDNFERYLEYMFAAGGLVIRTYVYNGRVKIRFATADSFYPLSQDANGVTECVIASRFVKDQRTYTLLEKHTEDDQGYNITNTLYESPTGSGDAGLGTKVPLATLYPDLKDQVTYPKDSYSQPTFIYLKPNLANNFDSTSPLGISIYANAMDTLHQLDQYYDMLMQEGVMGRRRIIAPDSMLKRKRDARTNTVSWHVDFNDAVYQSFTDNPERNGGGLDGPKDITLPLRSGDIIATINNLLRLYATQTGFSSGTFSYDGESGVRTATEVISANSDTYQTKNSHETIIEQALIQLCQNIVELGSNSAAGYTGPTDIDVTVNFDDSIAKDRNENETFYLTATGNKPLMPQREAIKRFNNLTDVEADQWLAQIKADEPPVDDIEDLTNQGTEDEGNGS</sequence>
<protein>
    <submittedName>
        <fullName evidence="2">Phage portal protein</fullName>
    </submittedName>
</protein>
<dbReference type="InterPro" id="IPR021145">
    <property type="entry name" value="Portal_protein_SPP1_Gp6-like"/>
</dbReference>
<evidence type="ECO:0000313" key="3">
    <source>
        <dbReference type="Proteomes" id="UP000326779"/>
    </source>
</evidence>
<dbReference type="KEGG" id="lhb:D1010_12265"/>
<reference evidence="2 3" key="1">
    <citation type="submission" date="2019-10" db="EMBL/GenBank/DDBJ databases">
        <title>The completed genome of Lactobacillus harbinensis M1.</title>
        <authorList>
            <person name="Zheng Y."/>
        </authorList>
    </citation>
    <scope>NUCLEOTIDE SEQUENCE [LARGE SCALE GENOMIC DNA]</scope>
    <source>
        <strain evidence="2 3">M1</strain>
    </source>
</reference>
<evidence type="ECO:0000256" key="1">
    <source>
        <dbReference type="SAM" id="MobiDB-lite"/>
    </source>
</evidence>
<dbReference type="InterPro" id="IPR006432">
    <property type="entry name" value="Phage_portal_A118-type"/>
</dbReference>
<evidence type="ECO:0000313" key="2">
    <source>
        <dbReference type="EMBL" id="QFR24095.1"/>
    </source>
</evidence>